<proteinExistence type="predicted"/>
<dbReference type="GO" id="GO:0042274">
    <property type="term" value="P:ribosomal small subunit biogenesis"/>
    <property type="evidence" value="ECO:0007669"/>
    <property type="project" value="InterPro"/>
</dbReference>
<organism evidence="2 3">
    <name type="scientific">Lachancea nothofagi CBS 11611</name>
    <dbReference type="NCBI Taxonomy" id="1266666"/>
    <lineage>
        <taxon>Eukaryota</taxon>
        <taxon>Fungi</taxon>
        <taxon>Dikarya</taxon>
        <taxon>Ascomycota</taxon>
        <taxon>Saccharomycotina</taxon>
        <taxon>Saccharomycetes</taxon>
        <taxon>Saccharomycetales</taxon>
        <taxon>Saccharomycetaceae</taxon>
        <taxon>Lachancea</taxon>
    </lineage>
</organism>
<dbReference type="Proteomes" id="UP000189911">
    <property type="component" value="Chromosome E"/>
</dbReference>
<dbReference type="GO" id="GO:0030686">
    <property type="term" value="C:90S preribosome"/>
    <property type="evidence" value="ECO:0007669"/>
    <property type="project" value="InterPro"/>
</dbReference>
<dbReference type="AlphaFoldDB" id="A0A1G4JNV4"/>
<keyword evidence="3" id="KW-1185">Reference proteome</keyword>
<evidence type="ECO:0000256" key="1">
    <source>
        <dbReference type="SAM" id="MobiDB-lite"/>
    </source>
</evidence>
<dbReference type="EMBL" id="LT598451">
    <property type="protein sequence ID" value="SCU92375.1"/>
    <property type="molecule type" value="Genomic_DNA"/>
</dbReference>
<feature type="region of interest" description="Disordered" evidence="1">
    <location>
        <begin position="90"/>
        <end position="195"/>
    </location>
</feature>
<dbReference type="OrthoDB" id="4068385at2759"/>
<evidence type="ECO:0000313" key="3">
    <source>
        <dbReference type="Proteomes" id="UP000189911"/>
    </source>
</evidence>
<gene>
    <name evidence="2" type="ORF">LANO_0E00584G</name>
</gene>
<dbReference type="Pfam" id="PF10863">
    <property type="entry name" value="NOP19"/>
    <property type="match status" value="1"/>
</dbReference>
<sequence length="195" mass="21803">MSRAKEIQEKLGLQASLQTAFNDSKLKAFEWLEDDLSKDCSEDLTSSKSLFHQLPVIGLGAGLSFDQTPSNNNDAKEDISTIGEFINSDKKVSSLAKKKKRKMANGQEPTQRSVNSVHEISAGDTRAMIALKRKIKNSHRGELRSKLGHQRDVSGEVQPIKRNTSSDSEDEDEPRVEKTTKKSFGLLFQGKRKKR</sequence>
<feature type="compositionally biased region" description="Basic and acidic residues" evidence="1">
    <location>
        <begin position="139"/>
        <end position="154"/>
    </location>
</feature>
<name>A0A1G4JNV4_9SACH</name>
<accession>A0A1G4JNV4</accession>
<evidence type="ECO:0000313" key="2">
    <source>
        <dbReference type="EMBL" id="SCU92375.1"/>
    </source>
</evidence>
<protein>
    <submittedName>
        <fullName evidence="2">LANO_0E00584g1_1</fullName>
    </submittedName>
</protein>
<dbReference type="InterPro" id="IPR022592">
    <property type="entry name" value="Nucleolar_19"/>
</dbReference>
<feature type="compositionally biased region" description="Polar residues" evidence="1">
    <location>
        <begin position="107"/>
        <end position="118"/>
    </location>
</feature>
<reference evidence="3" key="1">
    <citation type="submission" date="2016-03" db="EMBL/GenBank/DDBJ databases">
        <authorList>
            <person name="Devillers Hugo."/>
        </authorList>
    </citation>
    <scope>NUCLEOTIDE SEQUENCE [LARGE SCALE GENOMIC DNA]</scope>
</reference>